<dbReference type="PANTHER" id="PTHR34670:SF8">
    <property type="entry name" value="EXPRESSED PROTEIN"/>
    <property type="match status" value="1"/>
</dbReference>
<accession>A0A835CJG5</accession>
<dbReference type="OrthoDB" id="691358at2759"/>
<dbReference type="EMBL" id="JAAIUW010000001">
    <property type="protein sequence ID" value="KAF7845456.1"/>
    <property type="molecule type" value="Genomic_DNA"/>
</dbReference>
<evidence type="ECO:0000313" key="2">
    <source>
        <dbReference type="Proteomes" id="UP000634136"/>
    </source>
</evidence>
<dbReference type="Proteomes" id="UP000634136">
    <property type="component" value="Unassembled WGS sequence"/>
</dbReference>
<comment type="caution">
    <text evidence="1">The sequence shown here is derived from an EMBL/GenBank/DDBJ whole genome shotgun (WGS) entry which is preliminary data.</text>
</comment>
<dbReference type="AlphaFoldDB" id="A0A835CJG5"/>
<dbReference type="PANTHER" id="PTHR34670">
    <property type="entry name" value="EXPRESSED PROTEIN"/>
    <property type="match status" value="1"/>
</dbReference>
<sequence length="122" mass="13369">MEGLIPFVYRAIMQYKNGKEGAIGSWFCESPSYSYVRLPGDSGRFQASASALLSDYGFSAASSSAKSSSSATQYVVSSPVQSQRSHMNHQLWGKLNALQNFRCTIHDYEPIKVSVKVAFGTL</sequence>
<gene>
    <name evidence="1" type="ORF">G2W53_002361</name>
</gene>
<name>A0A835CJG5_9FABA</name>
<organism evidence="1 2">
    <name type="scientific">Senna tora</name>
    <dbReference type="NCBI Taxonomy" id="362788"/>
    <lineage>
        <taxon>Eukaryota</taxon>
        <taxon>Viridiplantae</taxon>
        <taxon>Streptophyta</taxon>
        <taxon>Embryophyta</taxon>
        <taxon>Tracheophyta</taxon>
        <taxon>Spermatophyta</taxon>
        <taxon>Magnoliopsida</taxon>
        <taxon>eudicotyledons</taxon>
        <taxon>Gunneridae</taxon>
        <taxon>Pentapetalae</taxon>
        <taxon>rosids</taxon>
        <taxon>fabids</taxon>
        <taxon>Fabales</taxon>
        <taxon>Fabaceae</taxon>
        <taxon>Caesalpinioideae</taxon>
        <taxon>Cassia clade</taxon>
        <taxon>Senna</taxon>
    </lineage>
</organism>
<keyword evidence="2" id="KW-1185">Reference proteome</keyword>
<proteinExistence type="predicted"/>
<reference evidence="1" key="1">
    <citation type="submission" date="2020-09" db="EMBL/GenBank/DDBJ databases">
        <title>Genome-Enabled Discovery of Anthraquinone Biosynthesis in Senna tora.</title>
        <authorList>
            <person name="Kang S.-H."/>
            <person name="Pandey R.P."/>
            <person name="Lee C.-M."/>
            <person name="Sim J.-S."/>
            <person name="Jeong J.-T."/>
            <person name="Choi B.-S."/>
            <person name="Jung M."/>
            <person name="Ginzburg D."/>
            <person name="Zhao K."/>
            <person name="Won S.Y."/>
            <person name="Oh T.-J."/>
            <person name="Yu Y."/>
            <person name="Kim N.-H."/>
            <person name="Lee O.R."/>
            <person name="Lee T.-H."/>
            <person name="Bashyal P."/>
            <person name="Kim T.-S."/>
            <person name="Lee W.-H."/>
            <person name="Kawkins C."/>
            <person name="Kim C.-K."/>
            <person name="Kim J.S."/>
            <person name="Ahn B.O."/>
            <person name="Rhee S.Y."/>
            <person name="Sohng J.K."/>
        </authorList>
    </citation>
    <scope>NUCLEOTIDE SEQUENCE</scope>
    <source>
        <tissue evidence="1">Leaf</tissue>
    </source>
</reference>
<protein>
    <submittedName>
        <fullName evidence="1">Legume-specific protein</fullName>
    </submittedName>
</protein>
<evidence type="ECO:0000313" key="1">
    <source>
        <dbReference type="EMBL" id="KAF7845456.1"/>
    </source>
</evidence>